<dbReference type="Pfam" id="PF03961">
    <property type="entry name" value="FapA"/>
    <property type="match status" value="1"/>
</dbReference>
<gene>
    <name evidence="3" type="ORF">ENT73_01870</name>
</gene>
<dbReference type="AlphaFoldDB" id="A0A832GPC1"/>
<proteinExistence type="predicted"/>
<dbReference type="PANTHER" id="PTHR38032">
    <property type="entry name" value="POLYMERASE-RELATED"/>
    <property type="match status" value="1"/>
</dbReference>
<feature type="domain" description="Flagellar Assembly Protein A N-terminal region" evidence="2">
    <location>
        <begin position="59"/>
        <end position="189"/>
    </location>
</feature>
<feature type="coiled-coil region" evidence="1">
    <location>
        <begin position="394"/>
        <end position="428"/>
    </location>
</feature>
<dbReference type="InterPro" id="IPR005646">
    <property type="entry name" value="FapA"/>
</dbReference>
<comment type="caution">
    <text evidence="3">The sequence shown here is derived from an EMBL/GenBank/DDBJ whole genome shotgun (WGS) entry which is preliminary data.</text>
</comment>
<evidence type="ECO:0000259" key="2">
    <source>
        <dbReference type="Pfam" id="PF20250"/>
    </source>
</evidence>
<evidence type="ECO:0000256" key="1">
    <source>
        <dbReference type="SAM" id="Coils"/>
    </source>
</evidence>
<dbReference type="EMBL" id="DSZU01000028">
    <property type="protein sequence ID" value="HGV54824.1"/>
    <property type="molecule type" value="Genomic_DNA"/>
</dbReference>
<sequence>MFDRKEAKEIGIYFQDYVFKVSEDDLIVYLDTPLISSEEKKKFGETWPSIKAYLSEGGLKLLLDYPEESDDKIIVAKGHLPKEGSPEKIELLPKFSRLRERGDVEEFEIAQKEDLRERFQKIICAEKDEAIAKWYPALPPTPGINVWGDPIEPPPLKMEKDFQLGPNLYLDEKDLHIKARTSGVVTFEKGVLDIHPEYVLKGDVSYNTGNIHFIGNKLVINGDIKFGFTVTCRGDMELRGCTENKTRIEVEGNFISEGILRGEETLVKVKGAAKIKGVEFANLEIWGDLIIKDYLVFSNTLVYGHILATEGKGIIYGGKVQALGNIEAKIVGHPAQTKTELLAGYRPDIIDEYLRLSEKELLYAENLKKINYGLELSKKLREEGRISRNREKIIEKLITEKAKLEKYLEDIRETLNNLRANLQDLRKSKIRIWQKIYPNVILGIADYKYTVDTESNGPITYYLEDSSIKVKKD</sequence>
<dbReference type="Pfam" id="PF20250">
    <property type="entry name" value="FapA_N"/>
    <property type="match status" value="1"/>
</dbReference>
<keyword evidence="1" id="KW-0175">Coiled coil</keyword>
<protein>
    <submittedName>
        <fullName evidence="3">DUF342 domain-containing protein</fullName>
    </submittedName>
</protein>
<organism evidence="3">
    <name type="scientific">Caldimicrobium thiodismutans</name>
    <dbReference type="NCBI Taxonomy" id="1653476"/>
    <lineage>
        <taxon>Bacteria</taxon>
        <taxon>Pseudomonadati</taxon>
        <taxon>Thermodesulfobacteriota</taxon>
        <taxon>Thermodesulfobacteria</taxon>
        <taxon>Thermodesulfobacteriales</taxon>
        <taxon>Thermodesulfobacteriaceae</taxon>
        <taxon>Caldimicrobium</taxon>
    </lineage>
</organism>
<dbReference type="PANTHER" id="PTHR38032:SF1">
    <property type="entry name" value="RNA-BINDING PROTEIN KHPB N-TERMINAL DOMAIN-CONTAINING PROTEIN"/>
    <property type="match status" value="1"/>
</dbReference>
<name>A0A832GPC1_9BACT</name>
<reference evidence="3" key="1">
    <citation type="journal article" date="2020" name="mSystems">
        <title>Genome- and Community-Level Interaction Insights into Carbon Utilization and Element Cycling Functions of Hydrothermarchaeota in Hydrothermal Sediment.</title>
        <authorList>
            <person name="Zhou Z."/>
            <person name="Liu Y."/>
            <person name="Xu W."/>
            <person name="Pan J."/>
            <person name="Luo Z.H."/>
            <person name="Li M."/>
        </authorList>
    </citation>
    <scope>NUCLEOTIDE SEQUENCE [LARGE SCALE GENOMIC DNA]</scope>
    <source>
        <strain evidence="3">SpSt-605</strain>
    </source>
</reference>
<dbReference type="InterPro" id="IPR046865">
    <property type="entry name" value="FapA_b_solenoid"/>
</dbReference>
<accession>A0A832GPC1</accession>
<evidence type="ECO:0000313" key="3">
    <source>
        <dbReference type="EMBL" id="HGV54824.1"/>
    </source>
</evidence>
<dbReference type="InterPro" id="IPR046866">
    <property type="entry name" value="FapA_N"/>
</dbReference>